<dbReference type="AlphaFoldDB" id="A0A183HPW2"/>
<evidence type="ECO:0000313" key="4">
    <source>
        <dbReference type="WBParaSite" id="OFLC_0000952301-mRNA-1"/>
    </source>
</evidence>
<evidence type="ECO:0000313" key="3">
    <source>
        <dbReference type="Proteomes" id="UP000267606"/>
    </source>
</evidence>
<sequence>MKQCEDTSLETVEKFQQLKPHLEELFKFWREFENTVAKIEERIKRSEREKRNLVDGDGKELLRHCEKIQDDIARFANDQIQQVISSRLSELKRRISDINRKIPTKAAQSLQGNMLSEKRTKVILPSGENIAAPALDTQDLEHNRLQKWLIMARQQMSTVVTDSNTLKQAINQVASCLREVQEVENERMALLKTRAANNEQNIGEYRKLRSDLQILLQHMKNVQPLFLSFDKNYDILLNRLNNQI</sequence>
<proteinExistence type="predicted"/>
<protein>
    <submittedName>
        <fullName evidence="2 4">Uncharacterized protein</fullName>
    </submittedName>
</protein>
<feature type="coiled-coil region" evidence="1">
    <location>
        <begin position="29"/>
        <end position="56"/>
    </location>
</feature>
<keyword evidence="1" id="KW-0175">Coiled coil</keyword>
<organism evidence="4">
    <name type="scientific">Onchocerca flexuosa</name>
    <dbReference type="NCBI Taxonomy" id="387005"/>
    <lineage>
        <taxon>Eukaryota</taxon>
        <taxon>Metazoa</taxon>
        <taxon>Ecdysozoa</taxon>
        <taxon>Nematoda</taxon>
        <taxon>Chromadorea</taxon>
        <taxon>Rhabditida</taxon>
        <taxon>Spirurina</taxon>
        <taxon>Spiruromorpha</taxon>
        <taxon>Filarioidea</taxon>
        <taxon>Onchocercidae</taxon>
        <taxon>Onchocerca</taxon>
    </lineage>
</organism>
<gene>
    <name evidence="2" type="ORF">OFLC_LOCUS9524</name>
</gene>
<dbReference type="WBParaSite" id="OFLC_0000952301-mRNA-1">
    <property type="protein sequence ID" value="OFLC_0000952301-mRNA-1"/>
    <property type="gene ID" value="OFLC_0000952301"/>
</dbReference>
<evidence type="ECO:0000256" key="1">
    <source>
        <dbReference type="SAM" id="Coils"/>
    </source>
</evidence>
<reference evidence="4" key="1">
    <citation type="submission" date="2016-06" db="UniProtKB">
        <authorList>
            <consortium name="WormBaseParasite"/>
        </authorList>
    </citation>
    <scope>IDENTIFICATION</scope>
</reference>
<dbReference type="EMBL" id="UZAJ01011758">
    <property type="protein sequence ID" value="VDO61175.1"/>
    <property type="molecule type" value="Genomic_DNA"/>
</dbReference>
<accession>A0A183HPW2</accession>
<dbReference type="Proteomes" id="UP000267606">
    <property type="component" value="Unassembled WGS sequence"/>
</dbReference>
<reference evidence="2 3" key="2">
    <citation type="submission" date="2018-11" db="EMBL/GenBank/DDBJ databases">
        <authorList>
            <consortium name="Pathogen Informatics"/>
        </authorList>
    </citation>
    <scope>NUCLEOTIDE SEQUENCE [LARGE SCALE GENOMIC DNA]</scope>
</reference>
<dbReference type="STRING" id="387005.A0A183HPW2"/>
<name>A0A183HPW2_9BILA</name>
<evidence type="ECO:0000313" key="2">
    <source>
        <dbReference type="EMBL" id="VDO61175.1"/>
    </source>
</evidence>
<keyword evidence="3" id="KW-1185">Reference proteome</keyword>